<keyword evidence="1" id="KW-0812">Transmembrane</keyword>
<evidence type="ECO:0000256" key="1">
    <source>
        <dbReference type="SAM" id="Phobius"/>
    </source>
</evidence>
<evidence type="ECO:0000256" key="2">
    <source>
        <dbReference type="SAM" id="SignalP"/>
    </source>
</evidence>
<keyword evidence="1" id="KW-0472">Membrane</keyword>
<dbReference type="AlphaFoldDB" id="A0A7S4SY07"/>
<feature type="chain" id="PRO_5031007661" evidence="2">
    <location>
        <begin position="27"/>
        <end position="148"/>
    </location>
</feature>
<feature type="transmembrane region" description="Helical" evidence="1">
    <location>
        <begin position="107"/>
        <end position="128"/>
    </location>
</feature>
<dbReference type="EMBL" id="HBNR01082443">
    <property type="protein sequence ID" value="CAE4659736.1"/>
    <property type="molecule type" value="Transcribed_RNA"/>
</dbReference>
<sequence>MASRRPSLVLLPALLVALAICTLLRCGPSAGFIASPRSPALRANLVARQASEEATEEKVDYKLPAPDLGLLNRNAKVGQTYDQDKKGNMWTVDIQPVRKGEDEPLPAAIFIPFVAALTIGSIVFFATLTGNDPRFGGGIGDGSLVVGD</sequence>
<keyword evidence="2" id="KW-0732">Signal</keyword>
<organism evidence="3">
    <name type="scientific">Alexandrium monilatum</name>
    <dbReference type="NCBI Taxonomy" id="311494"/>
    <lineage>
        <taxon>Eukaryota</taxon>
        <taxon>Sar</taxon>
        <taxon>Alveolata</taxon>
        <taxon>Dinophyceae</taxon>
        <taxon>Gonyaulacales</taxon>
        <taxon>Pyrocystaceae</taxon>
        <taxon>Alexandrium</taxon>
    </lineage>
</organism>
<evidence type="ECO:0000313" key="3">
    <source>
        <dbReference type="EMBL" id="CAE4659736.1"/>
    </source>
</evidence>
<accession>A0A7S4SY07</accession>
<gene>
    <name evidence="3" type="ORF">AMON00008_LOCUS58999</name>
</gene>
<protein>
    <submittedName>
        <fullName evidence="3">Uncharacterized protein</fullName>
    </submittedName>
</protein>
<reference evidence="3" key="1">
    <citation type="submission" date="2021-01" db="EMBL/GenBank/DDBJ databases">
        <authorList>
            <person name="Corre E."/>
            <person name="Pelletier E."/>
            <person name="Niang G."/>
            <person name="Scheremetjew M."/>
            <person name="Finn R."/>
            <person name="Kale V."/>
            <person name="Holt S."/>
            <person name="Cochrane G."/>
            <person name="Meng A."/>
            <person name="Brown T."/>
            <person name="Cohen L."/>
        </authorList>
    </citation>
    <scope>NUCLEOTIDE SEQUENCE</scope>
    <source>
        <strain evidence="3">CCMP3105</strain>
    </source>
</reference>
<name>A0A7S4SY07_9DINO</name>
<feature type="signal peptide" evidence="2">
    <location>
        <begin position="1"/>
        <end position="26"/>
    </location>
</feature>
<keyword evidence="1" id="KW-1133">Transmembrane helix</keyword>
<proteinExistence type="predicted"/>